<evidence type="ECO:0000313" key="1">
    <source>
        <dbReference type="EMBL" id="WOB08641.1"/>
    </source>
</evidence>
<sequence>MGPIWRGAAGRLRDWVRRRLKMGAPPPAAAAGVQGSEARARLRRLLEQRRSADALAVYISTLKVHPSFDPGTVAVVPLTKQALKQQRPDLALQLLEAFGQRRPADTRTALYRWLHGQALIEAGRGPEGVAQLQALMLHHPGDRHAREARSLLAHHRDSGTTSTA</sequence>
<organism evidence="1 2">
    <name type="scientific">Piscinibacter gummiphilus</name>
    <dbReference type="NCBI Taxonomy" id="946333"/>
    <lineage>
        <taxon>Bacteria</taxon>
        <taxon>Pseudomonadati</taxon>
        <taxon>Pseudomonadota</taxon>
        <taxon>Betaproteobacteria</taxon>
        <taxon>Burkholderiales</taxon>
        <taxon>Sphaerotilaceae</taxon>
        <taxon>Piscinibacter</taxon>
    </lineage>
</organism>
<protein>
    <recommendedName>
        <fullName evidence="3">Tetratricopeptide repeat protein</fullName>
    </recommendedName>
</protein>
<proteinExistence type="predicted"/>
<reference evidence="1 2" key="1">
    <citation type="submission" date="2023-10" db="EMBL/GenBank/DDBJ databases">
        <title>Bacteria for the degradation of biodegradable plastic PBAT(Polybutylene adipate terephthalate).</title>
        <authorList>
            <person name="Weon H.-Y."/>
            <person name="Yeon J."/>
        </authorList>
    </citation>
    <scope>NUCLEOTIDE SEQUENCE [LARGE SCALE GENOMIC DNA]</scope>
    <source>
        <strain evidence="1 2">SBD 7-3</strain>
    </source>
</reference>
<dbReference type="InterPro" id="IPR011990">
    <property type="entry name" value="TPR-like_helical_dom_sf"/>
</dbReference>
<dbReference type="RefSeq" id="WP_316701447.1">
    <property type="nucleotide sequence ID" value="NZ_CP136336.1"/>
</dbReference>
<gene>
    <name evidence="1" type="ORF">RXV79_00980</name>
</gene>
<dbReference type="EMBL" id="CP136336">
    <property type="protein sequence ID" value="WOB08641.1"/>
    <property type="molecule type" value="Genomic_DNA"/>
</dbReference>
<accession>A0ABZ0CUJ3</accession>
<evidence type="ECO:0000313" key="2">
    <source>
        <dbReference type="Proteomes" id="UP001303946"/>
    </source>
</evidence>
<evidence type="ECO:0008006" key="3">
    <source>
        <dbReference type="Google" id="ProtNLM"/>
    </source>
</evidence>
<dbReference type="Proteomes" id="UP001303946">
    <property type="component" value="Chromosome"/>
</dbReference>
<keyword evidence="2" id="KW-1185">Reference proteome</keyword>
<dbReference type="Gene3D" id="1.25.40.10">
    <property type="entry name" value="Tetratricopeptide repeat domain"/>
    <property type="match status" value="1"/>
</dbReference>
<name>A0ABZ0CUJ3_9BURK</name>